<protein>
    <submittedName>
        <fullName evidence="2">Uncharacterized protein</fullName>
    </submittedName>
</protein>
<name>A0AC34FZG8_9BILA</name>
<proteinExistence type="predicted"/>
<evidence type="ECO:0000313" key="2">
    <source>
        <dbReference type="WBParaSite" id="ES5_v2.g22895.t1"/>
    </source>
</evidence>
<dbReference type="WBParaSite" id="ES5_v2.g22895.t1">
    <property type="protein sequence ID" value="ES5_v2.g22895.t1"/>
    <property type="gene ID" value="ES5_v2.g22895"/>
</dbReference>
<dbReference type="Proteomes" id="UP000887579">
    <property type="component" value="Unplaced"/>
</dbReference>
<evidence type="ECO:0000313" key="1">
    <source>
        <dbReference type="Proteomes" id="UP000887579"/>
    </source>
</evidence>
<reference evidence="2" key="1">
    <citation type="submission" date="2022-11" db="UniProtKB">
        <authorList>
            <consortium name="WormBaseParasite"/>
        </authorList>
    </citation>
    <scope>IDENTIFICATION</scope>
</reference>
<accession>A0AC34FZG8</accession>
<sequence length="243" mass="28436">MLDIEEQYSLAFSFPEALNAIKLIPLFVPRTQKHFQKNSQKTFEFNTVINDEIFSQNPNLKFLNSSIFNLGHVSLYYSTTPAQNLLQLLSPKTRIIKCKRVTFSSTLKFCEILQKSQNLETLDIKTTNVVTDNLWLEDLIRWSRGDLKYVSLTVPNLEFDIKFLVTFMKTKPNLQLYIYLQVDTSIPFNDIENLKSFTKKISTYFLPFNFCVNNQSCLSLSFINEHQRSDIYISQCYKLLESK</sequence>
<organism evidence="1 2">
    <name type="scientific">Panagrolaimus sp. ES5</name>
    <dbReference type="NCBI Taxonomy" id="591445"/>
    <lineage>
        <taxon>Eukaryota</taxon>
        <taxon>Metazoa</taxon>
        <taxon>Ecdysozoa</taxon>
        <taxon>Nematoda</taxon>
        <taxon>Chromadorea</taxon>
        <taxon>Rhabditida</taxon>
        <taxon>Tylenchina</taxon>
        <taxon>Panagrolaimomorpha</taxon>
        <taxon>Panagrolaimoidea</taxon>
        <taxon>Panagrolaimidae</taxon>
        <taxon>Panagrolaimus</taxon>
    </lineage>
</organism>